<feature type="transmembrane region" description="Helical" evidence="7">
    <location>
        <begin position="21"/>
        <end position="46"/>
    </location>
</feature>
<keyword evidence="2" id="KW-0813">Transport</keyword>
<gene>
    <name evidence="9" type="ORF">J2S11_000655</name>
</gene>
<evidence type="ECO:0000313" key="9">
    <source>
        <dbReference type="EMBL" id="MDQ0164755.1"/>
    </source>
</evidence>
<keyword evidence="6 7" id="KW-0472">Membrane</keyword>
<dbReference type="PANTHER" id="PTHR43266">
    <property type="entry name" value="MACROLIDE-EFFLUX PROTEIN"/>
    <property type="match status" value="1"/>
</dbReference>
<feature type="transmembrane region" description="Helical" evidence="7">
    <location>
        <begin position="84"/>
        <end position="105"/>
    </location>
</feature>
<dbReference type="PANTHER" id="PTHR43266:SF2">
    <property type="entry name" value="MAJOR FACILITATOR SUPERFAMILY (MFS) PROFILE DOMAIN-CONTAINING PROTEIN"/>
    <property type="match status" value="1"/>
</dbReference>
<evidence type="ECO:0000256" key="2">
    <source>
        <dbReference type="ARBA" id="ARBA00022448"/>
    </source>
</evidence>
<feature type="transmembrane region" description="Helical" evidence="7">
    <location>
        <begin position="176"/>
        <end position="197"/>
    </location>
</feature>
<sequence>MTNSEKTKLEHSQRNQYSNFLIIWIGELVSTIGTGLTGFALGIYAFNLTGQATSATMVVLLTFLPAFLLRPFGGVLADRIDRRLLMIVGNLGYALGIGLVFFVLTTRPGELWMIYPGIAISSVFFAVLSPAYKATVTDLVPQELYGKASGLVQLSGSAQFLLAPLIAGVLMSIVDISYIIMLDIITSILSAVAILFVRRTVKHKITSKEKTEAHFLREMREGFKAVVINRGIVILITVTSLILFYIGLLQALFTPMGLSFTDPRTLGTAQSVCAIGMLISSVIIGMFWSKRKHALVLSVALALMGIFYSFIGVVENIWAIIIPGFLFFFTVPFVNSSIEVLIRQNVSNEKQGRVWSLISVITNVGAMIAYATAGFLADRVFNPLLMPDGALASSFGQIFGVGPGRGIAFIFFISGLIVVLLSVVIYRSRSISELDNHIESVVDEGSGAIGEAVSENKIHS</sequence>
<reference evidence="9 10" key="1">
    <citation type="submission" date="2023-07" db="EMBL/GenBank/DDBJ databases">
        <title>Genomic Encyclopedia of Type Strains, Phase IV (KMG-IV): sequencing the most valuable type-strain genomes for metagenomic binning, comparative biology and taxonomic classification.</title>
        <authorList>
            <person name="Goeker M."/>
        </authorList>
    </citation>
    <scope>NUCLEOTIDE SEQUENCE [LARGE SCALE GENOMIC DNA]</scope>
    <source>
        <strain evidence="9 10">DSM 12751</strain>
    </source>
</reference>
<dbReference type="Proteomes" id="UP001235840">
    <property type="component" value="Unassembled WGS sequence"/>
</dbReference>
<feature type="transmembrane region" description="Helical" evidence="7">
    <location>
        <begin position="268"/>
        <end position="287"/>
    </location>
</feature>
<feature type="transmembrane region" description="Helical" evidence="7">
    <location>
        <begin position="144"/>
        <end position="170"/>
    </location>
</feature>
<feature type="transmembrane region" description="Helical" evidence="7">
    <location>
        <begin position="52"/>
        <end position="72"/>
    </location>
</feature>
<dbReference type="InterPro" id="IPR020846">
    <property type="entry name" value="MFS_dom"/>
</dbReference>
<feature type="transmembrane region" description="Helical" evidence="7">
    <location>
        <begin position="317"/>
        <end position="342"/>
    </location>
</feature>
<accession>A0ABT9VUT9</accession>
<dbReference type="InterPro" id="IPR011701">
    <property type="entry name" value="MFS"/>
</dbReference>
<keyword evidence="5 7" id="KW-1133">Transmembrane helix</keyword>
<evidence type="ECO:0000313" key="10">
    <source>
        <dbReference type="Proteomes" id="UP001235840"/>
    </source>
</evidence>
<dbReference type="EMBL" id="JAUSTY010000002">
    <property type="protein sequence ID" value="MDQ0164755.1"/>
    <property type="molecule type" value="Genomic_DNA"/>
</dbReference>
<evidence type="ECO:0000256" key="6">
    <source>
        <dbReference type="ARBA" id="ARBA00023136"/>
    </source>
</evidence>
<feature type="transmembrane region" description="Helical" evidence="7">
    <location>
        <begin position="406"/>
        <end position="426"/>
    </location>
</feature>
<feature type="transmembrane region" description="Helical" evidence="7">
    <location>
        <begin position="227"/>
        <end position="248"/>
    </location>
</feature>
<protein>
    <submittedName>
        <fullName evidence="9">MFS family permease</fullName>
    </submittedName>
</protein>
<evidence type="ECO:0000256" key="7">
    <source>
        <dbReference type="SAM" id="Phobius"/>
    </source>
</evidence>
<dbReference type="RefSeq" id="WP_307390830.1">
    <property type="nucleotide sequence ID" value="NZ_BAAADK010000018.1"/>
</dbReference>
<comment type="caution">
    <text evidence="9">The sequence shown here is derived from an EMBL/GenBank/DDBJ whole genome shotgun (WGS) entry which is preliminary data.</text>
</comment>
<keyword evidence="3" id="KW-1003">Cell membrane</keyword>
<dbReference type="PROSITE" id="PS50850">
    <property type="entry name" value="MFS"/>
    <property type="match status" value="1"/>
</dbReference>
<name>A0ABT9VUT9_9BACI</name>
<feature type="domain" description="Major facilitator superfamily (MFS) profile" evidence="8">
    <location>
        <begin position="19"/>
        <end position="431"/>
    </location>
</feature>
<keyword evidence="10" id="KW-1185">Reference proteome</keyword>
<evidence type="ECO:0000256" key="1">
    <source>
        <dbReference type="ARBA" id="ARBA00004651"/>
    </source>
</evidence>
<keyword evidence="4 7" id="KW-0812">Transmembrane</keyword>
<evidence type="ECO:0000256" key="5">
    <source>
        <dbReference type="ARBA" id="ARBA00022989"/>
    </source>
</evidence>
<dbReference type="Pfam" id="PF07690">
    <property type="entry name" value="MFS_1"/>
    <property type="match status" value="1"/>
</dbReference>
<comment type="subcellular location">
    <subcellularLocation>
        <location evidence="1">Cell membrane</location>
        <topology evidence="1">Multi-pass membrane protein</topology>
    </subcellularLocation>
</comment>
<dbReference type="SUPFAM" id="SSF103473">
    <property type="entry name" value="MFS general substrate transporter"/>
    <property type="match status" value="1"/>
</dbReference>
<evidence type="ECO:0000256" key="3">
    <source>
        <dbReference type="ARBA" id="ARBA00022475"/>
    </source>
</evidence>
<dbReference type="CDD" id="cd06173">
    <property type="entry name" value="MFS_MefA_like"/>
    <property type="match status" value="1"/>
</dbReference>
<dbReference type="Gene3D" id="1.20.1250.20">
    <property type="entry name" value="MFS general substrate transporter like domains"/>
    <property type="match status" value="1"/>
</dbReference>
<feature type="transmembrane region" description="Helical" evidence="7">
    <location>
        <begin position="354"/>
        <end position="377"/>
    </location>
</feature>
<dbReference type="InterPro" id="IPR036259">
    <property type="entry name" value="MFS_trans_sf"/>
</dbReference>
<evidence type="ECO:0000259" key="8">
    <source>
        <dbReference type="PROSITE" id="PS50850"/>
    </source>
</evidence>
<feature type="transmembrane region" description="Helical" evidence="7">
    <location>
        <begin position="294"/>
        <end position="311"/>
    </location>
</feature>
<proteinExistence type="predicted"/>
<evidence type="ECO:0000256" key="4">
    <source>
        <dbReference type="ARBA" id="ARBA00022692"/>
    </source>
</evidence>
<organism evidence="9 10">
    <name type="scientific">Caldalkalibacillus horti</name>
    <dbReference type="NCBI Taxonomy" id="77523"/>
    <lineage>
        <taxon>Bacteria</taxon>
        <taxon>Bacillati</taxon>
        <taxon>Bacillota</taxon>
        <taxon>Bacilli</taxon>
        <taxon>Bacillales</taxon>
        <taxon>Bacillaceae</taxon>
        <taxon>Caldalkalibacillus</taxon>
    </lineage>
</organism>
<feature type="transmembrane region" description="Helical" evidence="7">
    <location>
        <begin position="111"/>
        <end position="132"/>
    </location>
</feature>